<accession>A0A9E8IIP8</accession>
<evidence type="ECO:0000313" key="9">
    <source>
        <dbReference type="EMBL" id="UZH23431.1"/>
    </source>
</evidence>
<gene>
    <name evidence="9" type="primary">IR41a</name>
</gene>
<organism evidence="9">
    <name type="scientific">Anastrepha ludens</name>
    <name type="common">Mexican fruit fly</name>
    <dbReference type="NCBI Taxonomy" id="28586"/>
    <lineage>
        <taxon>Eukaryota</taxon>
        <taxon>Metazoa</taxon>
        <taxon>Ecdysozoa</taxon>
        <taxon>Arthropoda</taxon>
        <taxon>Hexapoda</taxon>
        <taxon>Insecta</taxon>
        <taxon>Pterygota</taxon>
        <taxon>Neoptera</taxon>
        <taxon>Endopterygota</taxon>
        <taxon>Diptera</taxon>
        <taxon>Brachycera</taxon>
        <taxon>Muscomorpha</taxon>
        <taxon>Tephritoidea</taxon>
        <taxon>Tephritidae</taxon>
        <taxon>Anastrepha</taxon>
    </lineage>
</organism>
<keyword evidence="5 8" id="KW-0472">Membrane</keyword>
<dbReference type="InterPro" id="IPR052192">
    <property type="entry name" value="Insect_Ionotropic_Sensory_Rcpt"/>
</dbReference>
<feature type="transmembrane region" description="Helical" evidence="8">
    <location>
        <begin position="633"/>
        <end position="653"/>
    </location>
</feature>
<keyword evidence="3 8" id="KW-0812">Transmembrane</keyword>
<keyword evidence="6 9" id="KW-0675">Receptor</keyword>
<feature type="transmembrane region" description="Helical" evidence="8">
    <location>
        <begin position="361"/>
        <end position="380"/>
    </location>
</feature>
<feature type="transmembrane region" description="Helical" evidence="8">
    <location>
        <begin position="556"/>
        <end position="572"/>
    </location>
</feature>
<dbReference type="SUPFAM" id="SSF53850">
    <property type="entry name" value="Periplasmic binding protein-like II"/>
    <property type="match status" value="1"/>
</dbReference>
<evidence type="ECO:0000256" key="1">
    <source>
        <dbReference type="ARBA" id="ARBA00004651"/>
    </source>
</evidence>
<evidence type="ECO:0000256" key="7">
    <source>
        <dbReference type="ARBA" id="ARBA00023180"/>
    </source>
</evidence>
<proteinExistence type="evidence at transcript level"/>
<dbReference type="Gene3D" id="1.10.287.70">
    <property type="match status" value="1"/>
</dbReference>
<protein>
    <submittedName>
        <fullName evidence="9">Ionotropic receptor 41a</fullName>
    </submittedName>
</protein>
<evidence type="ECO:0000256" key="8">
    <source>
        <dbReference type="SAM" id="Phobius"/>
    </source>
</evidence>
<reference evidence="9" key="2">
    <citation type="submission" date="2022-05" db="EMBL/GenBank/DDBJ databases">
        <authorList>
            <person name="Segura Leon O.L."/>
            <person name="Torres Huerta B."/>
            <person name="Meza Hernandez S.J."/>
        </authorList>
    </citation>
    <scope>NUCLEOTIDE SEQUENCE</scope>
</reference>
<evidence type="ECO:0000256" key="5">
    <source>
        <dbReference type="ARBA" id="ARBA00023136"/>
    </source>
</evidence>
<keyword evidence="7" id="KW-0325">Glycoprotein</keyword>
<comment type="subcellular location">
    <subcellularLocation>
        <location evidence="1">Cell membrane</location>
        <topology evidence="1">Multi-pass membrane protein</topology>
    </subcellularLocation>
</comment>
<name>A0A9E8IIP8_9MUSC</name>
<evidence type="ECO:0000256" key="3">
    <source>
        <dbReference type="ARBA" id="ARBA00022692"/>
    </source>
</evidence>
<dbReference type="GO" id="GO:0005886">
    <property type="term" value="C:plasma membrane"/>
    <property type="evidence" value="ECO:0007669"/>
    <property type="project" value="UniProtKB-SubCell"/>
</dbReference>
<dbReference type="PANTHER" id="PTHR42643:SF40">
    <property type="entry name" value="IONOTROPIC RECEPTOR 41A-RELATED"/>
    <property type="match status" value="1"/>
</dbReference>
<dbReference type="EMBL" id="ON420063">
    <property type="protein sequence ID" value="UZH23431.1"/>
    <property type="molecule type" value="mRNA"/>
</dbReference>
<evidence type="ECO:0000256" key="4">
    <source>
        <dbReference type="ARBA" id="ARBA00022989"/>
    </source>
</evidence>
<evidence type="ECO:0000256" key="2">
    <source>
        <dbReference type="ARBA" id="ARBA00022475"/>
    </source>
</evidence>
<dbReference type="AlphaFoldDB" id="A0A9E8IIP8"/>
<dbReference type="PANTHER" id="PTHR42643">
    <property type="entry name" value="IONOTROPIC RECEPTOR 20A-RELATED"/>
    <property type="match status" value="1"/>
</dbReference>
<reference evidence="9" key="1">
    <citation type="journal article" date="2022" name="Int. J. Mol. Sci.">
        <title>Identification of Candidate Chemosensory Gene Families by Head Transcriptomes Analysis in the Mexican Fruit Fly, Anastrepha ludens Loew (Diptera: Tephritidae).</title>
        <authorList>
            <person name="Segura-Leon O.L."/>
            <person name="Torres-Huerta B."/>
            <person name="Estrada-Perez A.R."/>
            <person name="Cibrian-Tovar J."/>
            <person name="Hernandez-Hernandez F.C."/>
            <person name="Cruz-Jaramillo J.L."/>
            <person name="Meza-Hernandez J.S."/>
            <person name="Sanchez-Galicia F."/>
        </authorList>
    </citation>
    <scope>NUCLEOTIDE SEQUENCE</scope>
</reference>
<keyword evidence="4 8" id="KW-1133">Transmembrane helix</keyword>
<sequence length="674" mass="77072">MLPINLLHSFYWSRMLDVISQNYLLSTTTCIIWSENEEFSINWQNINPPAAAIVNIRLHNLEASFPEDIVDFAAKREELLNDYVVLNPLVEKLTSSIEKSHCQNFITFQMDIPVFIEAIINASRYSIWRSVNNKFLFVYNKDELLDEHFQHRFFEDQSSILLIERSNTNPEIFELKTNKFVGLRTDNPKQIYSIDRFNASSNNFLHSNVLFPDKLENLEGREVIMAAFDYRPDIVLKYYPGAPSRDRAFAADDVNGDVEIDGTEARILKEFCVKRNCSVDVDTSDAYDWGVAYRNMTGEAALGMIARGKAEVGMSAMYTWYADYVALDMSMYIGRSGITCVVPAPKRLASWLLPIEPFQPALWGFVVACLCVEVLALLFIDHYSAIIKALNENSHSTTKNSWLHNFEYAFSTIMLLFVSQSNKGAMVGFTPIRVMLFACFLNDIVVTSIYGGGLSSILTVPSIGLAADSVERLYAFQLKWGADSEAWVAAIRDDESVIMQGLLRNFKIYTEEELKELAQTEEMGFTIERLPFGHFAVQEHLTSSVLEKMKIMIEDIYFQYTVAFTARMWPMLGRFNEMVFMWHSSGLDKFWEWRIVADYLDGNIQKMLMASLYANLDDIGPVKLGMSNFVGMLLLWSLGIIFAFLAFLGELLLTHLKRVKKVAANEEIEIREIH</sequence>
<keyword evidence="2" id="KW-1003">Cell membrane</keyword>
<evidence type="ECO:0000256" key="6">
    <source>
        <dbReference type="ARBA" id="ARBA00023170"/>
    </source>
</evidence>